<sequence length="355" mass="39479">MAQTEYFDNSEGEHADSRRVSDDPNIGSANNPPDDRQSNQASCYLSSFFPRYSRDMMFVGRDQIFQKLRDAFENTDDEIGCKLVTLRGPVGSGKTFHSLRVLLSGRGRVFLHALGRGDQHDGGLGKFHRIIDSARAQGAADWRSRRDHCRRVKGRKGGSSLFPAQLNGGHILVTTREPVDPNDESSVVIDLDDPEMRMSTDEALHLLDFAKAADFEVRNVIEELNRLPLAVSLAGALIRAHGMTAKEFLDEFRGKPLWLNASAVSTLWPSASCAAARSSIPIGLFRRHSFLVNEPYVQPNETELAEALHTLFQFNFFRGVDKKVNAADSGVLYLIAHRLVVATARRCMDPPEQAN</sequence>
<evidence type="ECO:0000256" key="1">
    <source>
        <dbReference type="SAM" id="MobiDB-lite"/>
    </source>
</evidence>
<feature type="compositionally biased region" description="Basic and acidic residues" evidence="1">
    <location>
        <begin position="11"/>
        <end position="22"/>
    </location>
</feature>
<feature type="region of interest" description="Disordered" evidence="1">
    <location>
        <begin position="1"/>
        <end position="40"/>
    </location>
</feature>
<feature type="non-terminal residue" evidence="2">
    <location>
        <position position="355"/>
    </location>
</feature>
<evidence type="ECO:0000313" key="2">
    <source>
        <dbReference type="EMBL" id="RUS30239.1"/>
    </source>
</evidence>
<name>A0A433QKD1_9FUNG</name>
<dbReference type="SUPFAM" id="SSF52540">
    <property type="entry name" value="P-loop containing nucleoside triphosphate hydrolases"/>
    <property type="match status" value="1"/>
</dbReference>
<keyword evidence="3" id="KW-1185">Reference proteome</keyword>
<evidence type="ECO:0000313" key="3">
    <source>
        <dbReference type="Proteomes" id="UP000274822"/>
    </source>
</evidence>
<comment type="caution">
    <text evidence="2">The sequence shown here is derived from an EMBL/GenBank/DDBJ whole genome shotgun (WGS) entry which is preliminary data.</text>
</comment>
<evidence type="ECO:0008006" key="4">
    <source>
        <dbReference type="Google" id="ProtNLM"/>
    </source>
</evidence>
<dbReference type="EMBL" id="RBNJ01004114">
    <property type="protein sequence ID" value="RUS30239.1"/>
    <property type="molecule type" value="Genomic_DNA"/>
</dbReference>
<proteinExistence type="predicted"/>
<organism evidence="2 3">
    <name type="scientific">Jimgerdemannia flammicorona</name>
    <dbReference type="NCBI Taxonomy" id="994334"/>
    <lineage>
        <taxon>Eukaryota</taxon>
        <taxon>Fungi</taxon>
        <taxon>Fungi incertae sedis</taxon>
        <taxon>Mucoromycota</taxon>
        <taxon>Mucoromycotina</taxon>
        <taxon>Endogonomycetes</taxon>
        <taxon>Endogonales</taxon>
        <taxon>Endogonaceae</taxon>
        <taxon>Jimgerdemannia</taxon>
    </lineage>
</organism>
<accession>A0A433QKD1</accession>
<gene>
    <name evidence="2" type="ORF">BC938DRAFT_479680</name>
</gene>
<dbReference type="AlphaFoldDB" id="A0A433QKD1"/>
<dbReference type="InterPro" id="IPR027417">
    <property type="entry name" value="P-loop_NTPase"/>
</dbReference>
<protein>
    <recommendedName>
        <fullName evidence="4">P-loop containing nucleoside triphosphate hydrolase protein</fullName>
    </recommendedName>
</protein>
<dbReference type="Proteomes" id="UP000274822">
    <property type="component" value="Unassembled WGS sequence"/>
</dbReference>
<reference evidence="2 3" key="1">
    <citation type="journal article" date="2018" name="New Phytol.">
        <title>Phylogenomics of Endogonaceae and evolution of mycorrhizas within Mucoromycota.</title>
        <authorList>
            <person name="Chang Y."/>
            <person name="Desiro A."/>
            <person name="Na H."/>
            <person name="Sandor L."/>
            <person name="Lipzen A."/>
            <person name="Clum A."/>
            <person name="Barry K."/>
            <person name="Grigoriev I.V."/>
            <person name="Martin F.M."/>
            <person name="Stajich J.E."/>
            <person name="Smith M.E."/>
            <person name="Bonito G."/>
            <person name="Spatafora J.W."/>
        </authorList>
    </citation>
    <scope>NUCLEOTIDE SEQUENCE [LARGE SCALE GENOMIC DNA]</scope>
    <source>
        <strain evidence="2 3">AD002</strain>
    </source>
</reference>